<proteinExistence type="predicted"/>
<feature type="transmembrane region" description="Helical" evidence="1">
    <location>
        <begin position="58"/>
        <end position="77"/>
    </location>
</feature>
<feature type="transmembrane region" description="Helical" evidence="1">
    <location>
        <begin position="21"/>
        <end position="43"/>
    </location>
</feature>
<dbReference type="EMBL" id="JFBM01000013">
    <property type="protein sequence ID" value="KFU80105.1"/>
    <property type="molecule type" value="Genomic_DNA"/>
</dbReference>
<organism evidence="3 4">
    <name type="scientific">Amycolatopsis lurida NRRL 2430</name>
    <dbReference type="NCBI Taxonomy" id="1460371"/>
    <lineage>
        <taxon>Bacteria</taxon>
        <taxon>Bacillati</taxon>
        <taxon>Actinomycetota</taxon>
        <taxon>Actinomycetes</taxon>
        <taxon>Pseudonocardiales</taxon>
        <taxon>Pseudonocardiaceae</taxon>
        <taxon>Amycolatopsis</taxon>
    </lineage>
</organism>
<name>A0A2P2FTT9_AMYLU</name>
<accession>A0A2P2FTT9</accession>
<dbReference type="Proteomes" id="UP000256220">
    <property type="component" value="Unassembled WGS sequence"/>
</dbReference>
<evidence type="ECO:0000313" key="3">
    <source>
        <dbReference type="EMBL" id="KFU80105.1"/>
    </source>
</evidence>
<sequence>MSVEADVMTESEVVVVRPRRALVMCSVLAVIMLTTFVVVAVLLRGSDTGVIFQPSDQAAMIGIGVLLAAGTMLFATARVKADADGIEVRNVLMTKKFAWSEVLSVSFPDGASWARLELPDDEYYSVMAVQAVDRERAVAAVRALRKLHKAAWED</sequence>
<feature type="domain" description="Low molecular weight protein antigen 6 PH" evidence="2">
    <location>
        <begin position="77"/>
        <end position="145"/>
    </location>
</feature>
<evidence type="ECO:0000259" key="2">
    <source>
        <dbReference type="Pfam" id="PF10756"/>
    </source>
</evidence>
<gene>
    <name evidence="3" type="ORF">BB31_16520</name>
</gene>
<dbReference type="InterPro" id="IPR019692">
    <property type="entry name" value="CFP-6_PH"/>
</dbReference>
<evidence type="ECO:0000256" key="1">
    <source>
        <dbReference type="SAM" id="Phobius"/>
    </source>
</evidence>
<keyword evidence="1" id="KW-1133">Transmembrane helix</keyword>
<reference evidence="3 4" key="1">
    <citation type="journal article" date="2014" name="Genome Announc.">
        <title>Draft Genome Sequence of Amycolatopsis lurida NRRL 2430, Producer of the Glycopeptide Family Antibiotic Ristocetin.</title>
        <authorList>
            <person name="Kwun M.J."/>
            <person name="Hong H.J."/>
        </authorList>
    </citation>
    <scope>NUCLEOTIDE SEQUENCE [LARGE SCALE GENOMIC DNA]</scope>
    <source>
        <strain evidence="3 4">NRRL 2430</strain>
    </source>
</reference>
<dbReference type="Pfam" id="PF10756">
    <property type="entry name" value="bPH_6"/>
    <property type="match status" value="1"/>
</dbReference>
<evidence type="ECO:0000313" key="4">
    <source>
        <dbReference type="Proteomes" id="UP000256220"/>
    </source>
</evidence>
<keyword evidence="1" id="KW-0812">Transmembrane</keyword>
<keyword evidence="4" id="KW-1185">Reference proteome</keyword>
<dbReference type="AlphaFoldDB" id="A0A2P2FTT9"/>
<keyword evidence="1" id="KW-0472">Membrane</keyword>
<protein>
    <recommendedName>
        <fullName evidence="2">Low molecular weight protein antigen 6 PH domain-containing protein</fullName>
    </recommendedName>
</protein>
<comment type="caution">
    <text evidence="3">The sequence shown here is derived from an EMBL/GenBank/DDBJ whole genome shotgun (WGS) entry which is preliminary data.</text>
</comment>